<protein>
    <submittedName>
        <fullName evidence="1">Uncharacterized protein</fullName>
    </submittedName>
</protein>
<comment type="caution">
    <text evidence="1">The sequence shown here is derived from an EMBL/GenBank/DDBJ whole genome shotgun (WGS) entry which is preliminary data.</text>
</comment>
<accession>A0AAV8UFZ1</accession>
<dbReference type="Proteomes" id="UP001157974">
    <property type="component" value="Unassembled WGS sequence"/>
</dbReference>
<keyword evidence="2" id="KW-1185">Reference proteome</keyword>
<evidence type="ECO:0000313" key="2">
    <source>
        <dbReference type="Proteomes" id="UP001157974"/>
    </source>
</evidence>
<reference evidence="1 2" key="1">
    <citation type="journal article" date="2023" name="Nat. Commun.">
        <title>Origin of minicircular mitochondrial genomes in red algae.</title>
        <authorList>
            <person name="Lee Y."/>
            <person name="Cho C.H."/>
            <person name="Lee Y.M."/>
            <person name="Park S.I."/>
            <person name="Yang J.H."/>
            <person name="West J.A."/>
            <person name="Bhattacharya D."/>
            <person name="Yoon H.S."/>
        </authorList>
    </citation>
    <scope>NUCLEOTIDE SEQUENCE [LARGE SCALE GENOMIC DNA]</scope>
    <source>
        <strain evidence="1 2">CCMP1338</strain>
        <tissue evidence="1">Whole cell</tissue>
    </source>
</reference>
<evidence type="ECO:0000313" key="1">
    <source>
        <dbReference type="EMBL" id="KAJ8900924.1"/>
    </source>
</evidence>
<sequence>MSLSNRESSPARFRGGSQLPSLHGHTCVSAVGAYRSRTSCSCGLLRGLRTRRHTRFKIRLRWNRNYPDRSRIGHRPAVSQIFSSPMLLPDAQHVDLAITCPVASAHLTVAARRRGAAASALRRVKERRYAEGVVSLPRAEGCSHRFQRFIVDSFGDVEKVGLEWLRKCFAEHRVEYLELLRRLSVSLRRYSSSMLAEARHRRLGLHASLPSS</sequence>
<dbReference type="AlphaFoldDB" id="A0AAV8UFZ1"/>
<organism evidence="1 2">
    <name type="scientific">Rhodosorus marinus</name>
    <dbReference type="NCBI Taxonomy" id="101924"/>
    <lineage>
        <taxon>Eukaryota</taxon>
        <taxon>Rhodophyta</taxon>
        <taxon>Stylonematophyceae</taxon>
        <taxon>Stylonematales</taxon>
        <taxon>Stylonemataceae</taxon>
        <taxon>Rhodosorus</taxon>
    </lineage>
</organism>
<dbReference type="EMBL" id="JAMWBK010000013">
    <property type="protein sequence ID" value="KAJ8900924.1"/>
    <property type="molecule type" value="Genomic_DNA"/>
</dbReference>
<name>A0AAV8UFZ1_9RHOD</name>
<proteinExistence type="predicted"/>
<gene>
    <name evidence="1" type="ORF">NDN08_000222</name>
</gene>